<accession>A0AAV0KH56</accession>
<reference evidence="1" key="1">
    <citation type="submission" date="2022-08" db="EMBL/GenBank/DDBJ databases">
        <authorList>
            <person name="Gutierrez-Valencia J."/>
        </authorList>
    </citation>
    <scope>NUCLEOTIDE SEQUENCE</scope>
</reference>
<comment type="caution">
    <text evidence="1">The sequence shown here is derived from an EMBL/GenBank/DDBJ whole genome shotgun (WGS) entry which is preliminary data.</text>
</comment>
<protein>
    <submittedName>
        <fullName evidence="1">Uncharacterized protein</fullName>
    </submittedName>
</protein>
<dbReference type="EMBL" id="CAMGYJ010000005">
    <property type="protein sequence ID" value="CAI0421690.1"/>
    <property type="molecule type" value="Genomic_DNA"/>
</dbReference>
<dbReference type="AlphaFoldDB" id="A0AAV0KH56"/>
<sequence>MRPILALKFKLHWRRRNGTKFYSASTLAKCPLHTSTPTRITSSRHARSRE</sequence>
<keyword evidence="2" id="KW-1185">Reference proteome</keyword>
<dbReference type="Proteomes" id="UP001154282">
    <property type="component" value="Unassembled WGS sequence"/>
</dbReference>
<evidence type="ECO:0000313" key="1">
    <source>
        <dbReference type="EMBL" id="CAI0421689.1"/>
    </source>
</evidence>
<gene>
    <name evidence="1" type="ORF">LITE_LOCUS18865</name>
</gene>
<evidence type="ECO:0000313" key="2">
    <source>
        <dbReference type="Proteomes" id="UP001154282"/>
    </source>
</evidence>
<proteinExistence type="predicted"/>
<dbReference type="EMBL" id="CAMGYJ010000005">
    <property type="protein sequence ID" value="CAI0421689.1"/>
    <property type="molecule type" value="Genomic_DNA"/>
</dbReference>
<organism evidence="1 2">
    <name type="scientific">Linum tenue</name>
    <dbReference type="NCBI Taxonomy" id="586396"/>
    <lineage>
        <taxon>Eukaryota</taxon>
        <taxon>Viridiplantae</taxon>
        <taxon>Streptophyta</taxon>
        <taxon>Embryophyta</taxon>
        <taxon>Tracheophyta</taxon>
        <taxon>Spermatophyta</taxon>
        <taxon>Magnoliopsida</taxon>
        <taxon>eudicotyledons</taxon>
        <taxon>Gunneridae</taxon>
        <taxon>Pentapetalae</taxon>
        <taxon>rosids</taxon>
        <taxon>fabids</taxon>
        <taxon>Malpighiales</taxon>
        <taxon>Linaceae</taxon>
        <taxon>Linum</taxon>
    </lineage>
</organism>
<name>A0AAV0KH56_9ROSI</name>